<dbReference type="Pfam" id="PF13181">
    <property type="entry name" value="TPR_8"/>
    <property type="match status" value="1"/>
</dbReference>
<proteinExistence type="predicted"/>
<organism evidence="1 2">
    <name type="scientific">Arenicella xantha</name>
    <dbReference type="NCBI Taxonomy" id="644221"/>
    <lineage>
        <taxon>Bacteria</taxon>
        <taxon>Pseudomonadati</taxon>
        <taxon>Pseudomonadota</taxon>
        <taxon>Gammaproteobacteria</taxon>
        <taxon>Arenicellales</taxon>
        <taxon>Arenicellaceae</taxon>
        <taxon>Arenicella</taxon>
    </lineage>
</organism>
<dbReference type="Gene3D" id="1.25.40.10">
    <property type="entry name" value="Tetratricopeptide repeat domain"/>
    <property type="match status" value="1"/>
</dbReference>
<dbReference type="RefSeq" id="WP_170132193.1">
    <property type="nucleotide sequence ID" value="NZ_QNRT01000021.1"/>
</dbReference>
<sequence>MEEAEYIAELKRRWPRDHTSVEPSPETMDLTLKALRDYPQSEKLWIMRGDLLQLVDFDDGTDLNESEKCYRKAIGINPRSSEAYLELAHFLDSVMNKPRKAKQYFEKARRAKNA</sequence>
<name>A0A395JEK1_9GAMM</name>
<dbReference type="EMBL" id="QNRT01000021">
    <property type="protein sequence ID" value="RBP44836.1"/>
    <property type="molecule type" value="Genomic_DNA"/>
</dbReference>
<gene>
    <name evidence="1" type="ORF">DFR28_1211</name>
</gene>
<evidence type="ECO:0000313" key="1">
    <source>
        <dbReference type="EMBL" id="RBP44836.1"/>
    </source>
</evidence>
<dbReference type="InterPro" id="IPR019734">
    <property type="entry name" value="TPR_rpt"/>
</dbReference>
<dbReference type="AlphaFoldDB" id="A0A395JEK1"/>
<accession>A0A395JEK1</accession>
<keyword evidence="2" id="KW-1185">Reference proteome</keyword>
<dbReference type="Proteomes" id="UP000253083">
    <property type="component" value="Unassembled WGS sequence"/>
</dbReference>
<evidence type="ECO:0000313" key="2">
    <source>
        <dbReference type="Proteomes" id="UP000253083"/>
    </source>
</evidence>
<comment type="caution">
    <text evidence="1">The sequence shown here is derived from an EMBL/GenBank/DDBJ whole genome shotgun (WGS) entry which is preliminary data.</text>
</comment>
<dbReference type="SUPFAM" id="SSF48452">
    <property type="entry name" value="TPR-like"/>
    <property type="match status" value="1"/>
</dbReference>
<reference evidence="1 2" key="1">
    <citation type="submission" date="2018-06" db="EMBL/GenBank/DDBJ databases">
        <title>Genomic Encyclopedia of Type Strains, Phase IV (KMG-IV): sequencing the most valuable type-strain genomes for metagenomic binning, comparative biology and taxonomic classification.</title>
        <authorList>
            <person name="Goeker M."/>
        </authorList>
    </citation>
    <scope>NUCLEOTIDE SEQUENCE [LARGE SCALE GENOMIC DNA]</scope>
    <source>
        <strain evidence="1 2">DSM 24032</strain>
    </source>
</reference>
<protein>
    <submittedName>
        <fullName evidence="1">Tetratricopeptide repeat protein</fullName>
    </submittedName>
</protein>
<dbReference type="InParanoid" id="A0A395JEK1"/>
<dbReference type="InterPro" id="IPR011990">
    <property type="entry name" value="TPR-like_helical_dom_sf"/>
</dbReference>